<proteinExistence type="predicted"/>
<evidence type="ECO:0000313" key="4">
    <source>
        <dbReference type="Proteomes" id="UP000594454"/>
    </source>
</evidence>
<dbReference type="EMBL" id="LR899010">
    <property type="protein sequence ID" value="CAD7081638.1"/>
    <property type="molecule type" value="Genomic_DNA"/>
</dbReference>
<sequence length="106" mass="11173">MKLVIVLVALFAIVYADVSELPAKKYLPASEQAGAKAESGVSNEGPGSEQQGHDAVTIESAANLNQGPQATSQDEALGQGGQARNEEPKPAHTFGEDGYRYKQPTF</sequence>
<feature type="compositionally biased region" description="Basic and acidic residues" evidence="1">
    <location>
        <begin position="84"/>
        <end position="100"/>
    </location>
</feature>
<evidence type="ECO:0000256" key="2">
    <source>
        <dbReference type="SAM" id="SignalP"/>
    </source>
</evidence>
<keyword evidence="4" id="KW-1185">Reference proteome</keyword>
<evidence type="ECO:0000313" key="3">
    <source>
        <dbReference type="EMBL" id="CAD7081638.1"/>
    </source>
</evidence>
<keyword evidence="2" id="KW-0732">Signal</keyword>
<dbReference type="InParanoid" id="A0A7R8UJ67"/>
<gene>
    <name evidence="3" type="ORF">HERILL_LOCUS4735</name>
</gene>
<accession>A0A7R8UJ67</accession>
<protein>
    <submittedName>
        <fullName evidence="3">Uncharacterized protein</fullName>
    </submittedName>
</protein>
<feature type="signal peptide" evidence="2">
    <location>
        <begin position="1"/>
        <end position="16"/>
    </location>
</feature>
<feature type="chain" id="PRO_5030968451" evidence="2">
    <location>
        <begin position="17"/>
        <end position="106"/>
    </location>
</feature>
<dbReference type="Proteomes" id="UP000594454">
    <property type="component" value="Chromosome 2"/>
</dbReference>
<evidence type="ECO:0000256" key="1">
    <source>
        <dbReference type="SAM" id="MobiDB-lite"/>
    </source>
</evidence>
<feature type="compositionally biased region" description="Polar residues" evidence="1">
    <location>
        <begin position="60"/>
        <end position="74"/>
    </location>
</feature>
<feature type="region of interest" description="Disordered" evidence="1">
    <location>
        <begin position="31"/>
        <end position="106"/>
    </location>
</feature>
<organism evidence="3 4">
    <name type="scientific">Hermetia illucens</name>
    <name type="common">Black soldier fly</name>
    <dbReference type="NCBI Taxonomy" id="343691"/>
    <lineage>
        <taxon>Eukaryota</taxon>
        <taxon>Metazoa</taxon>
        <taxon>Ecdysozoa</taxon>
        <taxon>Arthropoda</taxon>
        <taxon>Hexapoda</taxon>
        <taxon>Insecta</taxon>
        <taxon>Pterygota</taxon>
        <taxon>Neoptera</taxon>
        <taxon>Endopterygota</taxon>
        <taxon>Diptera</taxon>
        <taxon>Brachycera</taxon>
        <taxon>Stratiomyomorpha</taxon>
        <taxon>Stratiomyidae</taxon>
        <taxon>Hermetiinae</taxon>
        <taxon>Hermetia</taxon>
    </lineage>
</organism>
<dbReference type="AlphaFoldDB" id="A0A7R8UJ67"/>
<reference evidence="3 4" key="1">
    <citation type="submission" date="2020-11" db="EMBL/GenBank/DDBJ databases">
        <authorList>
            <person name="Wallbank WR R."/>
            <person name="Pardo Diaz C."/>
            <person name="Kozak K."/>
            <person name="Martin S."/>
            <person name="Jiggins C."/>
            <person name="Moest M."/>
            <person name="Warren A I."/>
            <person name="Generalovic N T."/>
            <person name="Byers J.R.P. K."/>
            <person name="Montejo-Kovacevich G."/>
            <person name="Yen C E."/>
        </authorList>
    </citation>
    <scope>NUCLEOTIDE SEQUENCE [LARGE SCALE GENOMIC DNA]</scope>
</reference>
<name>A0A7R8UJ67_HERIL</name>